<evidence type="ECO:0000256" key="1">
    <source>
        <dbReference type="SAM" id="Phobius"/>
    </source>
</evidence>
<feature type="domain" description="PpiC" evidence="2">
    <location>
        <begin position="115"/>
        <end position="227"/>
    </location>
</feature>
<feature type="transmembrane region" description="Helical" evidence="1">
    <location>
        <begin position="6"/>
        <end position="24"/>
    </location>
</feature>
<dbReference type="GO" id="GO:0003755">
    <property type="term" value="F:peptidyl-prolyl cis-trans isomerase activity"/>
    <property type="evidence" value="ECO:0007669"/>
    <property type="project" value="InterPro"/>
</dbReference>
<sequence length="264" mass="30507">MVIVTVLKHPLFLFSILGSFLFFVDFWTEYDRQGITVTVAQQQRLSTLWETQTGYAATPAQLDSLIANWIEEEILYQEALRLGLDEQDSIVRRRLIQKLGFIAESEPSKPAEISTLQNFYRENISNYTLPERYTFRQRYFQTETDANDALMLINSGETANILGEPSMLNSEYAYLSKLEINATFGTGFSDQITTTNTDSWQGPLLSGLGFHLVYLIAVHEEETTPFEIIQDQVFMDYRNQQEQNTRSNFVEELTQKYSITIEPR</sequence>
<organism evidence="3 4">
    <name type="scientific">OM182 bacterium MED-G28</name>
    <dbReference type="NCBI Taxonomy" id="1986256"/>
    <lineage>
        <taxon>Bacteria</taxon>
        <taxon>Pseudomonadati</taxon>
        <taxon>Pseudomonadota</taxon>
        <taxon>Gammaproteobacteria</taxon>
        <taxon>OMG group</taxon>
        <taxon>OM182 clade</taxon>
    </lineage>
</organism>
<dbReference type="Proteomes" id="UP000219329">
    <property type="component" value="Unassembled WGS sequence"/>
</dbReference>
<dbReference type="EMBL" id="NTJZ01000013">
    <property type="protein sequence ID" value="PDH32751.1"/>
    <property type="molecule type" value="Genomic_DNA"/>
</dbReference>
<dbReference type="InterPro" id="IPR000297">
    <property type="entry name" value="PPIase_PpiC"/>
</dbReference>
<evidence type="ECO:0000313" key="4">
    <source>
        <dbReference type="Proteomes" id="UP000219329"/>
    </source>
</evidence>
<keyword evidence="1" id="KW-0472">Membrane</keyword>
<protein>
    <recommendedName>
        <fullName evidence="2">PpiC domain-containing protein</fullName>
    </recommendedName>
</protein>
<accession>A0A2A5W8P9</accession>
<gene>
    <name evidence="3" type="ORF">CNF02_10835</name>
</gene>
<comment type="caution">
    <text evidence="3">The sequence shown here is derived from an EMBL/GenBank/DDBJ whole genome shotgun (WGS) entry which is preliminary data.</text>
</comment>
<name>A0A2A5W8P9_9GAMM</name>
<evidence type="ECO:0000259" key="2">
    <source>
        <dbReference type="Pfam" id="PF13145"/>
    </source>
</evidence>
<evidence type="ECO:0000313" key="3">
    <source>
        <dbReference type="EMBL" id="PDH32751.1"/>
    </source>
</evidence>
<dbReference type="AlphaFoldDB" id="A0A2A5W8P9"/>
<keyword evidence="1" id="KW-0812">Transmembrane</keyword>
<keyword evidence="1" id="KW-1133">Transmembrane helix</keyword>
<proteinExistence type="predicted"/>
<dbReference type="Pfam" id="PF13145">
    <property type="entry name" value="Rotamase_2"/>
    <property type="match status" value="1"/>
</dbReference>
<reference evidence="3 4" key="1">
    <citation type="submission" date="2017-08" db="EMBL/GenBank/DDBJ databases">
        <title>Fine stratification of microbial communities through a metagenomic profile of the photic zone.</title>
        <authorList>
            <person name="Haro-Moreno J.M."/>
            <person name="Lopez-Perez M."/>
            <person name="De La Torre J."/>
            <person name="Picazo A."/>
            <person name="Camacho A."/>
            <person name="Rodriguez-Valera F."/>
        </authorList>
    </citation>
    <scope>NUCLEOTIDE SEQUENCE [LARGE SCALE GENOMIC DNA]</scope>
    <source>
        <strain evidence="3">MED-G28</strain>
    </source>
</reference>